<dbReference type="PRINTS" id="PR00705">
    <property type="entry name" value="PAPAIN"/>
</dbReference>
<dbReference type="OrthoDB" id="640249at2759"/>
<keyword evidence="10" id="KW-1185">Reference proteome</keyword>
<keyword evidence="7" id="KW-1015">Disulfide bond</keyword>
<reference evidence="11" key="1">
    <citation type="submission" date="2025-08" db="UniProtKB">
        <authorList>
            <consortium name="RefSeq"/>
        </authorList>
    </citation>
    <scope>IDENTIFICATION</scope>
</reference>
<dbReference type="InterPro" id="IPR025660">
    <property type="entry name" value="Pept_his_AS"/>
</dbReference>
<sequence length="334" mass="36566">MHHFMILLWSLAALCQGAVFKTGPLDPFMAEAEFVNSIVTTWKAGPNFAGYSRQDVKRLMGVLTPTPEEFRLPPKTHNLGASDIPDSFDSRDKWKQCSSLNEIRDQGACGSCWAFGAVESMTDRLCIMRGVNSRISAENLATCCTSCGEGCNGGYPGAAWRYFKRTGIVTGGPYNSSKGCQPYKIPACDHHVVGRLKPCTGDDPTPKCVHKCIPSYNISYKDDLHFGENAYSIPNNVSLIQAEIMTFGPVEAAFTVYSDFPPYKSGVYKHETGSVLGGHAVKILGWGVENGVDYWLVANSWNTDWGDKGFFKILRGKNECGIEEAITAGQPAMQ</sequence>
<dbReference type="InterPro" id="IPR000169">
    <property type="entry name" value="Pept_cys_AS"/>
</dbReference>
<dbReference type="SMART" id="SM00645">
    <property type="entry name" value="Pept_C1"/>
    <property type="match status" value="1"/>
</dbReference>
<feature type="domain" description="Peptidase C1A papain C-terminal" evidence="9">
    <location>
        <begin position="84"/>
        <end position="330"/>
    </location>
</feature>
<evidence type="ECO:0000256" key="4">
    <source>
        <dbReference type="ARBA" id="ARBA00022801"/>
    </source>
</evidence>
<dbReference type="Proteomes" id="UP000694845">
    <property type="component" value="Unplaced"/>
</dbReference>
<evidence type="ECO:0000256" key="3">
    <source>
        <dbReference type="ARBA" id="ARBA00022729"/>
    </source>
</evidence>
<dbReference type="InterPro" id="IPR000668">
    <property type="entry name" value="Peptidase_C1A_C"/>
</dbReference>
<evidence type="ECO:0000256" key="6">
    <source>
        <dbReference type="ARBA" id="ARBA00023145"/>
    </source>
</evidence>
<dbReference type="GO" id="GO:0004197">
    <property type="term" value="F:cysteine-type endopeptidase activity"/>
    <property type="evidence" value="ECO:0007669"/>
    <property type="project" value="InterPro"/>
</dbReference>
<feature type="signal peptide" evidence="8">
    <location>
        <begin position="1"/>
        <end position="17"/>
    </location>
</feature>
<dbReference type="GO" id="GO:0006508">
    <property type="term" value="P:proteolysis"/>
    <property type="evidence" value="ECO:0007669"/>
    <property type="project" value="UniProtKB-KW"/>
</dbReference>
<dbReference type="PANTHER" id="PTHR12411">
    <property type="entry name" value="CYSTEINE PROTEASE FAMILY C1-RELATED"/>
    <property type="match status" value="1"/>
</dbReference>
<dbReference type="SUPFAM" id="SSF54001">
    <property type="entry name" value="Cysteine proteinases"/>
    <property type="match status" value="1"/>
</dbReference>
<keyword evidence="5" id="KW-0788">Thiol protease</keyword>
<gene>
    <name evidence="11" type="primary">LOC110985066</name>
</gene>
<evidence type="ECO:0000256" key="5">
    <source>
        <dbReference type="ARBA" id="ARBA00022807"/>
    </source>
</evidence>
<evidence type="ECO:0000256" key="1">
    <source>
        <dbReference type="ARBA" id="ARBA00008455"/>
    </source>
</evidence>
<dbReference type="PROSITE" id="PS00640">
    <property type="entry name" value="THIOL_PROTEASE_ASN"/>
    <property type="match status" value="1"/>
</dbReference>
<keyword evidence="2" id="KW-0645">Protease</keyword>
<evidence type="ECO:0000313" key="11">
    <source>
        <dbReference type="RefSeq" id="XP_022101486.1"/>
    </source>
</evidence>
<dbReference type="Pfam" id="PF08127">
    <property type="entry name" value="Propeptide_C1"/>
    <property type="match status" value="1"/>
</dbReference>
<evidence type="ECO:0000256" key="7">
    <source>
        <dbReference type="ARBA" id="ARBA00023157"/>
    </source>
</evidence>
<keyword evidence="4" id="KW-0378">Hydrolase</keyword>
<protein>
    <submittedName>
        <fullName evidence="11">Cathepsin B-like</fullName>
    </submittedName>
</protein>
<proteinExistence type="inferred from homology"/>
<dbReference type="InterPro" id="IPR025661">
    <property type="entry name" value="Pept_asp_AS"/>
</dbReference>
<dbReference type="OMA" id="DEKIPYW"/>
<dbReference type="AlphaFoldDB" id="A0A8B7ZE59"/>
<dbReference type="InterPro" id="IPR038765">
    <property type="entry name" value="Papain-like_cys_pep_sf"/>
</dbReference>
<feature type="chain" id="PRO_5034522296" evidence="8">
    <location>
        <begin position="18"/>
        <end position="334"/>
    </location>
</feature>
<evidence type="ECO:0000259" key="9">
    <source>
        <dbReference type="SMART" id="SM00645"/>
    </source>
</evidence>
<evidence type="ECO:0000313" key="10">
    <source>
        <dbReference type="Proteomes" id="UP000694845"/>
    </source>
</evidence>
<dbReference type="CDD" id="cd02620">
    <property type="entry name" value="Peptidase_C1A_CathepsinB"/>
    <property type="match status" value="1"/>
</dbReference>
<dbReference type="Gene3D" id="3.90.70.10">
    <property type="entry name" value="Cysteine proteinases"/>
    <property type="match status" value="1"/>
</dbReference>
<evidence type="ECO:0000256" key="2">
    <source>
        <dbReference type="ARBA" id="ARBA00022670"/>
    </source>
</evidence>
<dbReference type="CTD" id="1508"/>
<dbReference type="KEGG" id="aplc:110985066"/>
<dbReference type="PROSITE" id="PS00139">
    <property type="entry name" value="THIOL_PROTEASE_CYS"/>
    <property type="match status" value="1"/>
</dbReference>
<dbReference type="FunFam" id="3.90.70.10:FF:000031">
    <property type="entry name" value="Cathepsin B"/>
    <property type="match status" value="1"/>
</dbReference>
<evidence type="ECO:0000256" key="8">
    <source>
        <dbReference type="SAM" id="SignalP"/>
    </source>
</evidence>
<dbReference type="RefSeq" id="XP_022101486.1">
    <property type="nucleotide sequence ID" value="XM_022245794.1"/>
</dbReference>
<comment type="similarity">
    <text evidence="1">Belongs to the peptidase C1 family.</text>
</comment>
<dbReference type="GeneID" id="110985066"/>
<dbReference type="Pfam" id="PF00112">
    <property type="entry name" value="Peptidase_C1"/>
    <property type="match status" value="1"/>
</dbReference>
<keyword evidence="6" id="KW-0865">Zymogen</keyword>
<dbReference type="InterPro" id="IPR013128">
    <property type="entry name" value="Peptidase_C1A"/>
</dbReference>
<organism evidence="10 11">
    <name type="scientific">Acanthaster planci</name>
    <name type="common">Crown-of-thorns starfish</name>
    <dbReference type="NCBI Taxonomy" id="133434"/>
    <lineage>
        <taxon>Eukaryota</taxon>
        <taxon>Metazoa</taxon>
        <taxon>Echinodermata</taxon>
        <taxon>Eleutherozoa</taxon>
        <taxon>Asterozoa</taxon>
        <taxon>Asteroidea</taxon>
        <taxon>Valvatacea</taxon>
        <taxon>Valvatida</taxon>
        <taxon>Acanthasteridae</taxon>
        <taxon>Acanthaster</taxon>
    </lineage>
</organism>
<accession>A0A8B7ZE59</accession>
<keyword evidence="3 8" id="KW-0732">Signal</keyword>
<dbReference type="PROSITE" id="PS00639">
    <property type="entry name" value="THIOL_PROTEASE_HIS"/>
    <property type="match status" value="1"/>
</dbReference>
<name>A0A8B7ZE59_ACAPL</name>
<dbReference type="InterPro" id="IPR012599">
    <property type="entry name" value="Propeptide_C1A"/>
</dbReference>